<dbReference type="AlphaFoldDB" id="A0A1M3TG71"/>
<name>A0A1M3TG71_ASPLC</name>
<evidence type="ECO:0000256" key="1">
    <source>
        <dbReference type="SAM" id="Phobius"/>
    </source>
</evidence>
<dbReference type="EMBL" id="KV878242">
    <property type="protein sequence ID" value="OJZ85763.1"/>
    <property type="molecule type" value="Genomic_DNA"/>
</dbReference>
<accession>A0A1M3TG71</accession>
<evidence type="ECO:0000313" key="2">
    <source>
        <dbReference type="EMBL" id="OJZ85763.1"/>
    </source>
</evidence>
<feature type="transmembrane region" description="Helical" evidence="1">
    <location>
        <begin position="90"/>
        <end position="113"/>
    </location>
</feature>
<keyword evidence="1" id="KW-1133">Transmembrane helix</keyword>
<reference evidence="3" key="1">
    <citation type="journal article" date="2017" name="Genome Biol.">
        <title>Comparative genomics reveals high biological diversity and specific adaptations in the industrially and medically important fungal genus Aspergillus.</title>
        <authorList>
            <person name="de Vries R.P."/>
            <person name="Riley R."/>
            <person name="Wiebenga A."/>
            <person name="Aguilar-Osorio G."/>
            <person name="Amillis S."/>
            <person name="Uchima C.A."/>
            <person name="Anderluh G."/>
            <person name="Asadollahi M."/>
            <person name="Askin M."/>
            <person name="Barry K."/>
            <person name="Battaglia E."/>
            <person name="Bayram O."/>
            <person name="Benocci T."/>
            <person name="Braus-Stromeyer S.A."/>
            <person name="Caldana C."/>
            <person name="Canovas D."/>
            <person name="Cerqueira G.C."/>
            <person name="Chen F."/>
            <person name="Chen W."/>
            <person name="Choi C."/>
            <person name="Clum A."/>
            <person name="Dos Santos R.A."/>
            <person name="Damasio A.R."/>
            <person name="Diallinas G."/>
            <person name="Emri T."/>
            <person name="Fekete E."/>
            <person name="Flipphi M."/>
            <person name="Freyberg S."/>
            <person name="Gallo A."/>
            <person name="Gournas C."/>
            <person name="Habgood R."/>
            <person name="Hainaut M."/>
            <person name="Harispe M.L."/>
            <person name="Henrissat B."/>
            <person name="Hilden K.S."/>
            <person name="Hope R."/>
            <person name="Hossain A."/>
            <person name="Karabika E."/>
            <person name="Karaffa L."/>
            <person name="Karanyi Z."/>
            <person name="Krasevec N."/>
            <person name="Kuo A."/>
            <person name="Kusch H."/>
            <person name="LaButti K."/>
            <person name="Lagendijk E.L."/>
            <person name="Lapidus A."/>
            <person name="Levasseur A."/>
            <person name="Lindquist E."/>
            <person name="Lipzen A."/>
            <person name="Logrieco A.F."/>
            <person name="MacCabe A."/>
            <person name="Maekelae M.R."/>
            <person name="Malavazi I."/>
            <person name="Melin P."/>
            <person name="Meyer V."/>
            <person name="Mielnichuk N."/>
            <person name="Miskei M."/>
            <person name="Molnar A.P."/>
            <person name="Mule G."/>
            <person name="Ngan C.Y."/>
            <person name="Orejas M."/>
            <person name="Orosz E."/>
            <person name="Ouedraogo J.P."/>
            <person name="Overkamp K.M."/>
            <person name="Park H.-S."/>
            <person name="Perrone G."/>
            <person name="Piumi F."/>
            <person name="Punt P.J."/>
            <person name="Ram A.F."/>
            <person name="Ramon A."/>
            <person name="Rauscher S."/>
            <person name="Record E."/>
            <person name="Riano-Pachon D.M."/>
            <person name="Robert V."/>
            <person name="Roehrig J."/>
            <person name="Ruller R."/>
            <person name="Salamov A."/>
            <person name="Salih N.S."/>
            <person name="Samson R.A."/>
            <person name="Sandor E."/>
            <person name="Sanguinetti M."/>
            <person name="Schuetze T."/>
            <person name="Sepcic K."/>
            <person name="Shelest E."/>
            <person name="Sherlock G."/>
            <person name="Sophianopoulou V."/>
            <person name="Squina F.M."/>
            <person name="Sun H."/>
            <person name="Susca A."/>
            <person name="Todd R.B."/>
            <person name="Tsang A."/>
            <person name="Unkles S.E."/>
            <person name="van de Wiele N."/>
            <person name="van Rossen-Uffink D."/>
            <person name="Oliveira J.V."/>
            <person name="Vesth T.C."/>
            <person name="Visser J."/>
            <person name="Yu J.-H."/>
            <person name="Zhou M."/>
            <person name="Andersen M.R."/>
            <person name="Archer D.B."/>
            <person name="Baker S.E."/>
            <person name="Benoit I."/>
            <person name="Brakhage A.A."/>
            <person name="Braus G.H."/>
            <person name="Fischer R."/>
            <person name="Frisvad J.C."/>
            <person name="Goldman G.H."/>
            <person name="Houbraken J."/>
            <person name="Oakley B."/>
            <person name="Pocsi I."/>
            <person name="Scazzocchio C."/>
            <person name="Seiboth B."/>
            <person name="vanKuyk P.A."/>
            <person name="Wortman J."/>
            <person name="Dyer P.S."/>
            <person name="Grigoriev I.V."/>
        </authorList>
    </citation>
    <scope>NUCLEOTIDE SEQUENCE [LARGE SCALE GENOMIC DNA]</scope>
    <source>
        <strain evidence="3">CBS 106.47</strain>
    </source>
</reference>
<organism evidence="2 3">
    <name type="scientific">Aspergillus luchuensis (strain CBS 106.47)</name>
    <dbReference type="NCBI Taxonomy" id="1137211"/>
    <lineage>
        <taxon>Eukaryota</taxon>
        <taxon>Fungi</taxon>
        <taxon>Dikarya</taxon>
        <taxon>Ascomycota</taxon>
        <taxon>Pezizomycotina</taxon>
        <taxon>Eurotiomycetes</taxon>
        <taxon>Eurotiomycetidae</taxon>
        <taxon>Eurotiales</taxon>
        <taxon>Aspergillaceae</taxon>
        <taxon>Aspergillus</taxon>
        <taxon>Aspergillus subgen. Circumdati</taxon>
    </lineage>
</organism>
<dbReference type="OrthoDB" id="66881at2759"/>
<keyword evidence="1" id="KW-0812">Transmembrane</keyword>
<evidence type="ECO:0000313" key="3">
    <source>
        <dbReference type="Proteomes" id="UP000184063"/>
    </source>
</evidence>
<dbReference type="VEuPathDB" id="FungiDB:ASPFODRAFT_718097"/>
<feature type="transmembrane region" description="Helical" evidence="1">
    <location>
        <begin position="63"/>
        <end position="84"/>
    </location>
</feature>
<proteinExistence type="predicted"/>
<sequence length="190" mass="21657">MLSRYIALLLRGERQLPAGYADQARRDGAAEREYYCISPDVNSMVDYNAFMESVARRIGCETYMPLSCVIFFNLHILTVALVALRCCSTTLIPFSMSALLVLWVGTAITLCTLHDGLLIKWWLYPHWGVWYRYRGLLNALLARLRLRNSTVLDPLFITYLVWFIDLYPATALDTPVRTQCATICNGCAFP</sequence>
<keyword evidence="1" id="KW-0472">Membrane</keyword>
<dbReference type="Proteomes" id="UP000184063">
    <property type="component" value="Unassembled WGS sequence"/>
</dbReference>
<gene>
    <name evidence="2" type="ORF">ASPFODRAFT_718097</name>
</gene>
<protein>
    <submittedName>
        <fullName evidence="2">Uncharacterized protein</fullName>
    </submittedName>
</protein>